<protein>
    <submittedName>
        <fullName evidence="1">Uncharacterized protein</fullName>
    </submittedName>
</protein>
<proteinExistence type="predicted"/>
<reference evidence="1" key="2">
    <citation type="submission" date="2020-06" db="EMBL/GenBank/DDBJ databases">
        <title>Helianthus annuus Genome sequencing and assembly Release 2.</title>
        <authorList>
            <person name="Gouzy J."/>
            <person name="Langlade N."/>
            <person name="Munos S."/>
        </authorList>
    </citation>
    <scope>NUCLEOTIDE SEQUENCE</scope>
    <source>
        <tissue evidence="1">Leaves</tissue>
    </source>
</reference>
<organism evidence="1 2">
    <name type="scientific">Helianthus annuus</name>
    <name type="common">Common sunflower</name>
    <dbReference type="NCBI Taxonomy" id="4232"/>
    <lineage>
        <taxon>Eukaryota</taxon>
        <taxon>Viridiplantae</taxon>
        <taxon>Streptophyta</taxon>
        <taxon>Embryophyta</taxon>
        <taxon>Tracheophyta</taxon>
        <taxon>Spermatophyta</taxon>
        <taxon>Magnoliopsida</taxon>
        <taxon>eudicotyledons</taxon>
        <taxon>Gunneridae</taxon>
        <taxon>Pentapetalae</taxon>
        <taxon>asterids</taxon>
        <taxon>campanulids</taxon>
        <taxon>Asterales</taxon>
        <taxon>Asteraceae</taxon>
        <taxon>Asteroideae</taxon>
        <taxon>Heliantheae alliance</taxon>
        <taxon>Heliantheae</taxon>
        <taxon>Helianthus</taxon>
    </lineage>
</organism>
<gene>
    <name evidence="1" type="ORF">HanXRQr2_Chr16g0770071</name>
</gene>
<dbReference type="EMBL" id="MNCJ02000331">
    <property type="protein sequence ID" value="KAF5761867.1"/>
    <property type="molecule type" value="Genomic_DNA"/>
</dbReference>
<keyword evidence="2" id="KW-1185">Reference proteome</keyword>
<evidence type="ECO:0000313" key="2">
    <source>
        <dbReference type="Proteomes" id="UP000215914"/>
    </source>
</evidence>
<comment type="caution">
    <text evidence="1">The sequence shown here is derived from an EMBL/GenBank/DDBJ whole genome shotgun (WGS) entry which is preliminary data.</text>
</comment>
<dbReference type="AlphaFoldDB" id="A0A9K3DWK2"/>
<sequence>MISVYCTKLASINMHPFCTWLMEKQENKRNRCFFSRAHLPPVK</sequence>
<dbReference type="Gramene" id="mRNA:HanXRQr2_Chr16g0770071">
    <property type="protein sequence ID" value="mRNA:HanXRQr2_Chr16g0770071"/>
    <property type="gene ID" value="HanXRQr2_Chr16g0770071"/>
</dbReference>
<dbReference type="Proteomes" id="UP000215914">
    <property type="component" value="Unassembled WGS sequence"/>
</dbReference>
<reference evidence="1" key="1">
    <citation type="journal article" date="2017" name="Nature">
        <title>The sunflower genome provides insights into oil metabolism, flowering and Asterid evolution.</title>
        <authorList>
            <person name="Badouin H."/>
            <person name="Gouzy J."/>
            <person name="Grassa C.J."/>
            <person name="Murat F."/>
            <person name="Staton S.E."/>
            <person name="Cottret L."/>
            <person name="Lelandais-Briere C."/>
            <person name="Owens G.L."/>
            <person name="Carrere S."/>
            <person name="Mayjonade B."/>
            <person name="Legrand L."/>
            <person name="Gill N."/>
            <person name="Kane N.C."/>
            <person name="Bowers J.E."/>
            <person name="Hubner S."/>
            <person name="Bellec A."/>
            <person name="Berard A."/>
            <person name="Berges H."/>
            <person name="Blanchet N."/>
            <person name="Boniface M.C."/>
            <person name="Brunel D."/>
            <person name="Catrice O."/>
            <person name="Chaidir N."/>
            <person name="Claudel C."/>
            <person name="Donnadieu C."/>
            <person name="Faraut T."/>
            <person name="Fievet G."/>
            <person name="Helmstetter N."/>
            <person name="King M."/>
            <person name="Knapp S.J."/>
            <person name="Lai Z."/>
            <person name="Le Paslier M.C."/>
            <person name="Lippi Y."/>
            <person name="Lorenzon L."/>
            <person name="Mandel J.R."/>
            <person name="Marage G."/>
            <person name="Marchand G."/>
            <person name="Marquand E."/>
            <person name="Bret-Mestries E."/>
            <person name="Morien E."/>
            <person name="Nambeesan S."/>
            <person name="Nguyen T."/>
            <person name="Pegot-Espagnet P."/>
            <person name="Pouilly N."/>
            <person name="Raftis F."/>
            <person name="Sallet E."/>
            <person name="Schiex T."/>
            <person name="Thomas J."/>
            <person name="Vandecasteele C."/>
            <person name="Vares D."/>
            <person name="Vear F."/>
            <person name="Vautrin S."/>
            <person name="Crespi M."/>
            <person name="Mangin B."/>
            <person name="Burke J.M."/>
            <person name="Salse J."/>
            <person name="Munos S."/>
            <person name="Vincourt P."/>
            <person name="Rieseberg L.H."/>
            <person name="Langlade N.B."/>
        </authorList>
    </citation>
    <scope>NUCLEOTIDE SEQUENCE</scope>
    <source>
        <tissue evidence="1">Leaves</tissue>
    </source>
</reference>
<accession>A0A9K3DWK2</accession>
<evidence type="ECO:0000313" key="1">
    <source>
        <dbReference type="EMBL" id="KAF5761867.1"/>
    </source>
</evidence>
<name>A0A9K3DWK2_HELAN</name>